<dbReference type="SUPFAM" id="SSF51735">
    <property type="entry name" value="NAD(P)-binding Rossmann-fold domains"/>
    <property type="match status" value="1"/>
</dbReference>
<keyword evidence="7" id="KW-1185">Reference proteome</keyword>
<dbReference type="GO" id="GO:0016616">
    <property type="term" value="F:oxidoreductase activity, acting on the CH-OH group of donors, NAD or NADP as acceptor"/>
    <property type="evidence" value="ECO:0007669"/>
    <property type="project" value="UniProtKB-ARBA"/>
</dbReference>
<dbReference type="InterPro" id="IPR013154">
    <property type="entry name" value="ADH-like_N"/>
</dbReference>
<evidence type="ECO:0000256" key="1">
    <source>
        <dbReference type="ARBA" id="ARBA00022723"/>
    </source>
</evidence>
<organism evidence="6 7">
    <name type="scientific">Caenibius tardaugens NBRC 16725</name>
    <dbReference type="NCBI Taxonomy" id="1219035"/>
    <lineage>
        <taxon>Bacteria</taxon>
        <taxon>Pseudomonadati</taxon>
        <taxon>Pseudomonadota</taxon>
        <taxon>Alphaproteobacteria</taxon>
        <taxon>Sphingomonadales</taxon>
        <taxon>Erythrobacteraceae</taxon>
        <taxon>Caenibius</taxon>
    </lineage>
</organism>
<accession>U2Y5Z9</accession>
<keyword evidence="2 4" id="KW-0862">Zinc</keyword>
<evidence type="ECO:0000256" key="3">
    <source>
        <dbReference type="ARBA" id="ARBA00023002"/>
    </source>
</evidence>
<dbReference type="KEGG" id="ntd:EGO55_02795"/>
<dbReference type="InterPro" id="IPR020843">
    <property type="entry name" value="ER"/>
</dbReference>
<evidence type="ECO:0000313" key="7">
    <source>
        <dbReference type="Proteomes" id="UP000016568"/>
    </source>
</evidence>
<comment type="cofactor">
    <cofactor evidence="4">
        <name>Zn(2+)</name>
        <dbReference type="ChEBI" id="CHEBI:29105"/>
    </cofactor>
</comment>
<dbReference type="Pfam" id="PF08240">
    <property type="entry name" value="ADH_N"/>
    <property type="match status" value="1"/>
</dbReference>
<reference evidence="6 7" key="1">
    <citation type="submission" date="2013-09" db="EMBL/GenBank/DDBJ databases">
        <title>Whole genome shotgun sequence of Novosphingobium tardaugens NBRC 16725.</title>
        <authorList>
            <person name="Isaki S."/>
            <person name="Hosoyama A."/>
            <person name="Tsuchikane K."/>
            <person name="Katsumata H."/>
            <person name="Ando Y."/>
            <person name="Yamazaki S."/>
            <person name="Fujita N."/>
        </authorList>
    </citation>
    <scope>NUCLEOTIDE SEQUENCE [LARGE SCALE GENOMIC DNA]</scope>
    <source>
        <strain evidence="6 7">NBRC 16725</strain>
    </source>
</reference>
<dbReference type="InterPro" id="IPR036291">
    <property type="entry name" value="NAD(P)-bd_dom_sf"/>
</dbReference>
<dbReference type="RefSeq" id="WP_021689473.1">
    <property type="nucleotide sequence ID" value="NZ_BASZ01000003.1"/>
</dbReference>
<keyword evidence="1 4" id="KW-0479">Metal-binding</keyword>
<dbReference type="InterPro" id="IPR050129">
    <property type="entry name" value="Zn_alcohol_dh"/>
</dbReference>
<dbReference type="Gene3D" id="3.40.50.720">
    <property type="entry name" value="NAD(P)-binding Rossmann-like Domain"/>
    <property type="match status" value="1"/>
</dbReference>
<name>U2Y5Z9_9SPHN</name>
<dbReference type="Pfam" id="PF00107">
    <property type="entry name" value="ADH_zinc_N"/>
    <property type="match status" value="1"/>
</dbReference>
<dbReference type="SUPFAM" id="SSF50129">
    <property type="entry name" value="GroES-like"/>
    <property type="match status" value="1"/>
</dbReference>
<dbReference type="PROSITE" id="PS00059">
    <property type="entry name" value="ADH_ZINC"/>
    <property type="match status" value="1"/>
</dbReference>
<evidence type="ECO:0000256" key="4">
    <source>
        <dbReference type="RuleBase" id="RU361277"/>
    </source>
</evidence>
<comment type="similarity">
    <text evidence="4">Belongs to the zinc-containing alcohol dehydrogenase family.</text>
</comment>
<protein>
    <submittedName>
        <fullName evidence="6">Putative zinc-containing alcohol dehydrogenase</fullName>
    </submittedName>
</protein>
<dbReference type="InterPro" id="IPR002328">
    <property type="entry name" value="ADH_Zn_CS"/>
</dbReference>
<dbReference type="InterPro" id="IPR011032">
    <property type="entry name" value="GroES-like_sf"/>
</dbReference>
<evidence type="ECO:0000256" key="2">
    <source>
        <dbReference type="ARBA" id="ARBA00022833"/>
    </source>
</evidence>
<dbReference type="OrthoDB" id="9809185at2"/>
<dbReference type="GO" id="GO:0008270">
    <property type="term" value="F:zinc ion binding"/>
    <property type="evidence" value="ECO:0007669"/>
    <property type="project" value="InterPro"/>
</dbReference>
<feature type="domain" description="Enoyl reductase (ER)" evidence="5">
    <location>
        <begin position="10"/>
        <end position="336"/>
    </location>
</feature>
<dbReference type="Gene3D" id="3.90.180.10">
    <property type="entry name" value="Medium-chain alcohol dehydrogenases, catalytic domain"/>
    <property type="match status" value="2"/>
</dbReference>
<gene>
    <name evidence="6" type="ORF">NT2_03_00540</name>
</gene>
<evidence type="ECO:0000313" key="6">
    <source>
        <dbReference type="EMBL" id="GAD48566.1"/>
    </source>
</evidence>
<dbReference type="EMBL" id="BASZ01000003">
    <property type="protein sequence ID" value="GAD48566.1"/>
    <property type="molecule type" value="Genomic_DNA"/>
</dbReference>
<dbReference type="SMART" id="SM00829">
    <property type="entry name" value="PKS_ER"/>
    <property type="match status" value="1"/>
</dbReference>
<dbReference type="Proteomes" id="UP000016568">
    <property type="component" value="Unassembled WGS sequence"/>
</dbReference>
<dbReference type="AlphaFoldDB" id="U2Y5Z9"/>
<proteinExistence type="inferred from homology"/>
<evidence type="ECO:0000259" key="5">
    <source>
        <dbReference type="SMART" id="SM00829"/>
    </source>
</evidence>
<keyword evidence="3" id="KW-0560">Oxidoreductase</keyword>
<sequence length="344" mass="36846">MQSANYIDPGKIEARDDATRPVPAPGEVLIAVEACGICGSDLHMYRNNSYRHSLVRKTPEGYDVPGHEFAGRIAELGEGVEGWAVGEKVVGVTGYGGGMAQFVTVPVNPFQLVRIPEGVSFAEAATTEPMADGLQMVRKAEIKPGENVMVFGVGIIGLGVIQAIRAKCPDVGRVIAIDVQDVRLQAALDVGASDTINPRNADIFDAAVALCGGEDDYRGKSAKIDVVIDCAGYIPHIPGPPPLEIALRCIANRGGRIVCFGAYEDKMLIDFSYVIKKEPVIIGSNGYAPEELVEALEMMQRGQVDRKSLISHSYQLSEIAEAFEKQGMPEAVKVMLEIPQHAAA</sequence>
<comment type="caution">
    <text evidence="6">The sequence shown here is derived from an EMBL/GenBank/DDBJ whole genome shotgun (WGS) entry which is preliminary data.</text>
</comment>
<dbReference type="PANTHER" id="PTHR43401">
    <property type="entry name" value="L-THREONINE 3-DEHYDROGENASE"/>
    <property type="match status" value="1"/>
</dbReference>
<dbReference type="eggNOG" id="COG1063">
    <property type="taxonomic scope" value="Bacteria"/>
</dbReference>
<dbReference type="InterPro" id="IPR013149">
    <property type="entry name" value="ADH-like_C"/>
</dbReference>
<dbReference type="PANTHER" id="PTHR43401:SF2">
    <property type="entry name" value="L-THREONINE 3-DEHYDROGENASE"/>
    <property type="match status" value="1"/>
</dbReference>